<feature type="coiled-coil region" evidence="1">
    <location>
        <begin position="58"/>
        <end position="85"/>
    </location>
</feature>
<evidence type="ECO:0000256" key="1">
    <source>
        <dbReference type="SAM" id="Coils"/>
    </source>
</evidence>
<protein>
    <submittedName>
        <fullName evidence="3">Uncharacterized protein</fullName>
    </submittedName>
</protein>
<dbReference type="RefSeq" id="WP_245875728.1">
    <property type="nucleotide sequence ID" value="NZ_AWWI01000120.1"/>
</dbReference>
<feature type="transmembrane region" description="Helical" evidence="2">
    <location>
        <begin position="88"/>
        <end position="106"/>
    </location>
</feature>
<name>A0A2G8RBG5_9RHOB</name>
<proteinExistence type="predicted"/>
<keyword evidence="4" id="KW-1185">Reference proteome</keyword>
<evidence type="ECO:0000313" key="4">
    <source>
        <dbReference type="Proteomes" id="UP000231259"/>
    </source>
</evidence>
<keyword evidence="2" id="KW-1133">Transmembrane helix</keyword>
<keyword evidence="2" id="KW-0812">Transmembrane</keyword>
<dbReference type="Proteomes" id="UP000231259">
    <property type="component" value="Unassembled WGS sequence"/>
</dbReference>
<reference evidence="3 4" key="1">
    <citation type="submission" date="2013-09" db="EMBL/GenBank/DDBJ databases">
        <title>Genome sequencing of Phaeobacter antarcticus sp. nov. SM1211.</title>
        <authorList>
            <person name="Zhang X.-Y."/>
            <person name="Liu C."/>
            <person name="Chen X.-L."/>
            <person name="Xie B.-B."/>
            <person name="Qin Q.-L."/>
            <person name="Rong J.-C."/>
            <person name="Zhang Y.-Z."/>
        </authorList>
    </citation>
    <scope>NUCLEOTIDE SEQUENCE [LARGE SCALE GENOMIC DNA]</scope>
    <source>
        <strain evidence="3 4">SM1211</strain>
    </source>
</reference>
<keyword evidence="1" id="KW-0175">Coiled coil</keyword>
<evidence type="ECO:0000256" key="2">
    <source>
        <dbReference type="SAM" id="Phobius"/>
    </source>
</evidence>
<comment type="caution">
    <text evidence="3">The sequence shown here is derived from an EMBL/GenBank/DDBJ whole genome shotgun (WGS) entry which is preliminary data.</text>
</comment>
<sequence length="108" mass="11473">MAQTTMTNGTSSDYKELSDQIATLKKDLAGITDLLGDIGARRKDETIASAKVRAEHLRDRSSEALSEAQLRAADAQDQALEAIRRQPGTAIGIAVGIGFLAGFLSGRK</sequence>
<organism evidence="3 4">
    <name type="scientific">Puniceibacterium antarcticum</name>
    <dbReference type="NCBI Taxonomy" id="1206336"/>
    <lineage>
        <taxon>Bacteria</taxon>
        <taxon>Pseudomonadati</taxon>
        <taxon>Pseudomonadota</taxon>
        <taxon>Alphaproteobacteria</taxon>
        <taxon>Rhodobacterales</taxon>
        <taxon>Paracoccaceae</taxon>
        <taxon>Puniceibacterium</taxon>
    </lineage>
</organism>
<dbReference type="EMBL" id="AWWI01000120">
    <property type="protein sequence ID" value="PIL18823.1"/>
    <property type="molecule type" value="Genomic_DNA"/>
</dbReference>
<accession>A0A2G8RBG5</accession>
<evidence type="ECO:0000313" key="3">
    <source>
        <dbReference type="EMBL" id="PIL18823.1"/>
    </source>
</evidence>
<keyword evidence="2" id="KW-0472">Membrane</keyword>
<dbReference type="AlphaFoldDB" id="A0A2G8RBG5"/>
<gene>
    <name evidence="3" type="ORF">P775_17420</name>
</gene>